<dbReference type="EMBL" id="MJEQ01004818">
    <property type="protein sequence ID" value="OIT20880.1"/>
    <property type="molecule type" value="Genomic_DNA"/>
</dbReference>
<sequence length="60" mass="6879">LQNLKANIVCGSTPELRRTSSFDRTWEENVAESVTVELMLQMHSSSALLEKCKFPWEISH</sequence>
<dbReference type="AlphaFoldDB" id="A0A1J6K758"/>
<reference evidence="2 3" key="1">
    <citation type="submission" date="2016-11" db="EMBL/GenBank/DDBJ databases">
        <title>The genome of Nicotiana attenuata.</title>
        <authorList>
            <person name="Xu S."/>
            <person name="Brockmoeller T."/>
            <person name="Gaquerel E."/>
            <person name="Navarro A."/>
            <person name="Kuhl H."/>
            <person name="Gase K."/>
            <person name="Ling Z."/>
            <person name="Zhou W."/>
            <person name="Kreitzer C."/>
            <person name="Stanke M."/>
            <person name="Tang H."/>
            <person name="Lyons E."/>
            <person name="Pandey P."/>
            <person name="Pandey S.P."/>
            <person name="Timmermann B."/>
            <person name="Baldwin I.T."/>
        </authorList>
    </citation>
    <scope>NUCLEOTIDE SEQUENCE [LARGE SCALE GENOMIC DNA]</scope>
    <source>
        <strain evidence="3">cv. UT</strain>
        <strain evidence="2">UT</strain>
        <tissue evidence="2">Leaves</tissue>
    </source>
</reference>
<feature type="non-terminal residue" evidence="2">
    <location>
        <position position="1"/>
    </location>
</feature>
<name>A0A1J6K758_NICAT</name>
<organism evidence="2 3">
    <name type="scientific">Nicotiana attenuata</name>
    <name type="common">Coyote tobacco</name>
    <dbReference type="NCBI Taxonomy" id="49451"/>
    <lineage>
        <taxon>Eukaryota</taxon>
        <taxon>Viridiplantae</taxon>
        <taxon>Streptophyta</taxon>
        <taxon>Embryophyta</taxon>
        <taxon>Tracheophyta</taxon>
        <taxon>Spermatophyta</taxon>
        <taxon>Magnoliopsida</taxon>
        <taxon>eudicotyledons</taxon>
        <taxon>Gunneridae</taxon>
        <taxon>Pentapetalae</taxon>
        <taxon>asterids</taxon>
        <taxon>lamiids</taxon>
        <taxon>Solanales</taxon>
        <taxon>Solanaceae</taxon>
        <taxon>Nicotianoideae</taxon>
        <taxon>Nicotianeae</taxon>
        <taxon>Nicotiana</taxon>
    </lineage>
</organism>
<dbReference type="STRING" id="49451.A0A1J6K758"/>
<gene>
    <name evidence="1" type="ORF">A4A49_53911</name>
    <name evidence="2" type="ORF">A4A49_64150</name>
</gene>
<evidence type="ECO:0000313" key="1">
    <source>
        <dbReference type="EMBL" id="OIT20351.1"/>
    </source>
</evidence>
<evidence type="ECO:0000313" key="3">
    <source>
        <dbReference type="Proteomes" id="UP000187609"/>
    </source>
</evidence>
<proteinExistence type="predicted"/>
<comment type="caution">
    <text evidence="2">The sequence shown here is derived from an EMBL/GenBank/DDBJ whole genome shotgun (WGS) entry which is preliminary data.</text>
</comment>
<dbReference type="EMBL" id="MJEQ01005416">
    <property type="protein sequence ID" value="OIT20351.1"/>
    <property type="molecule type" value="Genomic_DNA"/>
</dbReference>
<evidence type="ECO:0000313" key="2">
    <source>
        <dbReference type="EMBL" id="OIT20880.1"/>
    </source>
</evidence>
<accession>A0A1J6K758</accession>
<keyword evidence="3" id="KW-1185">Reference proteome</keyword>
<protein>
    <submittedName>
        <fullName evidence="2">Uncharacterized protein</fullName>
    </submittedName>
</protein>
<dbReference type="Proteomes" id="UP000187609">
    <property type="component" value="Unassembled WGS sequence"/>
</dbReference>